<feature type="repeat" description="ANK" evidence="3">
    <location>
        <begin position="106"/>
        <end position="138"/>
    </location>
</feature>
<keyword evidence="1" id="KW-0677">Repeat</keyword>
<accession>E2C0K8</accession>
<gene>
    <name evidence="5" type="ORF">EAI_02344</name>
</gene>
<protein>
    <submittedName>
        <fullName evidence="5">L-asparaginase</fullName>
    </submittedName>
</protein>
<dbReference type="InterPro" id="IPR002110">
    <property type="entry name" value="Ankyrin_rpt"/>
</dbReference>
<dbReference type="PRINTS" id="PR01415">
    <property type="entry name" value="ANKYRIN"/>
</dbReference>
<dbReference type="Pfam" id="PF12796">
    <property type="entry name" value="Ank_2"/>
    <property type="match status" value="1"/>
</dbReference>
<dbReference type="SMART" id="SM00248">
    <property type="entry name" value="ANK"/>
    <property type="match status" value="3"/>
</dbReference>
<dbReference type="PANTHER" id="PTHR24171:SF9">
    <property type="entry name" value="ANKYRIN REPEAT DOMAIN-CONTAINING PROTEIN 39"/>
    <property type="match status" value="1"/>
</dbReference>
<evidence type="ECO:0000313" key="6">
    <source>
        <dbReference type="Proteomes" id="UP000008237"/>
    </source>
</evidence>
<dbReference type="OrthoDB" id="542841at2759"/>
<dbReference type="SUPFAM" id="SSF48403">
    <property type="entry name" value="Ankyrin repeat"/>
    <property type="match status" value="1"/>
</dbReference>
<reference evidence="5 6" key="1">
    <citation type="journal article" date="2010" name="Science">
        <title>Genomic comparison of the ants Camponotus floridanus and Harpegnathos saltator.</title>
        <authorList>
            <person name="Bonasio R."/>
            <person name="Zhang G."/>
            <person name="Ye C."/>
            <person name="Mutti N.S."/>
            <person name="Fang X."/>
            <person name="Qin N."/>
            <person name="Donahue G."/>
            <person name="Yang P."/>
            <person name="Li Q."/>
            <person name="Li C."/>
            <person name="Zhang P."/>
            <person name="Huang Z."/>
            <person name="Berger S.L."/>
            <person name="Reinberg D."/>
            <person name="Wang J."/>
            <person name="Liebig J."/>
        </authorList>
    </citation>
    <scope>NUCLEOTIDE SEQUENCE [LARGE SCALE GENOMIC DNA]</scope>
    <source>
        <strain evidence="5 6">R22 G/1</strain>
    </source>
</reference>
<dbReference type="PANTHER" id="PTHR24171">
    <property type="entry name" value="ANKYRIN REPEAT DOMAIN-CONTAINING PROTEIN 39-RELATED"/>
    <property type="match status" value="1"/>
</dbReference>
<dbReference type="Gene3D" id="1.25.40.20">
    <property type="entry name" value="Ankyrin repeat-containing domain"/>
    <property type="match status" value="1"/>
</dbReference>
<dbReference type="InterPro" id="IPR036770">
    <property type="entry name" value="Ankyrin_rpt-contain_sf"/>
</dbReference>
<organism evidence="6">
    <name type="scientific">Harpegnathos saltator</name>
    <name type="common">Jerdon's jumping ant</name>
    <dbReference type="NCBI Taxonomy" id="610380"/>
    <lineage>
        <taxon>Eukaryota</taxon>
        <taxon>Metazoa</taxon>
        <taxon>Ecdysozoa</taxon>
        <taxon>Arthropoda</taxon>
        <taxon>Hexapoda</taxon>
        <taxon>Insecta</taxon>
        <taxon>Pterygota</taxon>
        <taxon>Neoptera</taxon>
        <taxon>Endopterygota</taxon>
        <taxon>Hymenoptera</taxon>
        <taxon>Apocrita</taxon>
        <taxon>Aculeata</taxon>
        <taxon>Formicoidea</taxon>
        <taxon>Formicidae</taxon>
        <taxon>Ponerinae</taxon>
        <taxon>Ponerini</taxon>
        <taxon>Harpegnathos</taxon>
    </lineage>
</organism>
<evidence type="ECO:0000256" key="3">
    <source>
        <dbReference type="PROSITE-ProRule" id="PRU00023"/>
    </source>
</evidence>
<keyword evidence="2 3" id="KW-0040">ANK repeat</keyword>
<evidence type="ECO:0000256" key="1">
    <source>
        <dbReference type="ARBA" id="ARBA00022737"/>
    </source>
</evidence>
<dbReference type="STRING" id="610380.E2C0K8"/>
<feature type="compositionally biased region" description="Basic and acidic residues" evidence="4">
    <location>
        <begin position="156"/>
        <end position="166"/>
    </location>
</feature>
<evidence type="ECO:0000256" key="2">
    <source>
        <dbReference type="ARBA" id="ARBA00023043"/>
    </source>
</evidence>
<evidence type="ECO:0000313" key="5">
    <source>
        <dbReference type="EMBL" id="EFN78525.1"/>
    </source>
</evidence>
<dbReference type="Proteomes" id="UP000008237">
    <property type="component" value="Unassembled WGS sequence"/>
</dbReference>
<proteinExistence type="predicted"/>
<feature type="repeat" description="ANK" evidence="3">
    <location>
        <begin position="7"/>
        <end position="39"/>
    </location>
</feature>
<name>E2C0K8_HARSA</name>
<dbReference type="PROSITE" id="PS50297">
    <property type="entry name" value="ANK_REP_REGION"/>
    <property type="match status" value="2"/>
</dbReference>
<dbReference type="AlphaFoldDB" id="E2C0K8"/>
<dbReference type="EMBL" id="GL451800">
    <property type="protein sequence ID" value="EFN78525.1"/>
    <property type="molecule type" value="Genomic_DNA"/>
</dbReference>
<sequence>MTQGDADGRTALHIACCGGNIGIVRYLLTVGANVHAKDRFDRTPLIDAIENDHHEIISMLRTCGAHLHWEPRLIGEKMCAATVMGDIKRLQSYRLAGADISQANFSGQTALHFASLHRRTETIKYLLEYGADPRCADMLGQIPADLAKISPTRPKRMSEQSKEQSKTELLTLLDL</sequence>
<keyword evidence="6" id="KW-1185">Reference proteome</keyword>
<dbReference type="PROSITE" id="PS50088">
    <property type="entry name" value="ANK_REPEAT"/>
    <property type="match status" value="2"/>
</dbReference>
<evidence type="ECO:0000256" key="4">
    <source>
        <dbReference type="SAM" id="MobiDB-lite"/>
    </source>
</evidence>
<dbReference type="InParanoid" id="E2C0K8"/>
<dbReference type="Pfam" id="PF13857">
    <property type="entry name" value="Ank_5"/>
    <property type="match status" value="1"/>
</dbReference>
<feature type="region of interest" description="Disordered" evidence="4">
    <location>
        <begin position="151"/>
        <end position="170"/>
    </location>
</feature>